<dbReference type="Pfam" id="PF13409">
    <property type="entry name" value="GST_N_2"/>
    <property type="match status" value="1"/>
</dbReference>
<dbReference type="CDD" id="cd00570">
    <property type="entry name" value="GST_N_family"/>
    <property type="match status" value="1"/>
</dbReference>
<keyword evidence="3" id="KW-1185">Reference proteome</keyword>
<feature type="domain" description="GST N-terminal" evidence="1">
    <location>
        <begin position="5"/>
        <end position="88"/>
    </location>
</feature>
<dbReference type="AlphaFoldDB" id="A0A0C3QE17"/>
<dbReference type="InterPro" id="IPR004045">
    <property type="entry name" value="Glutathione_S-Trfase_N"/>
</dbReference>
<dbReference type="EMBL" id="KN823091">
    <property type="protein sequence ID" value="KIO23169.1"/>
    <property type="molecule type" value="Genomic_DNA"/>
</dbReference>
<evidence type="ECO:0000259" key="1">
    <source>
        <dbReference type="PROSITE" id="PS50404"/>
    </source>
</evidence>
<protein>
    <recommendedName>
        <fullName evidence="1">GST N-terminal domain-containing protein</fullName>
    </recommendedName>
</protein>
<dbReference type="PROSITE" id="PS50404">
    <property type="entry name" value="GST_NTER"/>
    <property type="match status" value="1"/>
</dbReference>
<dbReference type="InterPro" id="IPR036249">
    <property type="entry name" value="Thioredoxin-like_sf"/>
</dbReference>
<organism evidence="2 3">
    <name type="scientific">Tulasnella calospora MUT 4182</name>
    <dbReference type="NCBI Taxonomy" id="1051891"/>
    <lineage>
        <taxon>Eukaryota</taxon>
        <taxon>Fungi</taxon>
        <taxon>Dikarya</taxon>
        <taxon>Basidiomycota</taxon>
        <taxon>Agaricomycotina</taxon>
        <taxon>Agaricomycetes</taxon>
        <taxon>Cantharellales</taxon>
        <taxon>Tulasnellaceae</taxon>
        <taxon>Tulasnella</taxon>
    </lineage>
</organism>
<reference evidence="3" key="2">
    <citation type="submission" date="2015-01" db="EMBL/GenBank/DDBJ databases">
        <title>Evolutionary Origins and Diversification of the Mycorrhizal Mutualists.</title>
        <authorList>
            <consortium name="DOE Joint Genome Institute"/>
            <consortium name="Mycorrhizal Genomics Consortium"/>
            <person name="Kohler A."/>
            <person name="Kuo A."/>
            <person name="Nagy L.G."/>
            <person name="Floudas D."/>
            <person name="Copeland A."/>
            <person name="Barry K.W."/>
            <person name="Cichocki N."/>
            <person name="Veneault-Fourrey C."/>
            <person name="LaButti K."/>
            <person name="Lindquist E.A."/>
            <person name="Lipzen A."/>
            <person name="Lundell T."/>
            <person name="Morin E."/>
            <person name="Murat C."/>
            <person name="Riley R."/>
            <person name="Ohm R."/>
            <person name="Sun H."/>
            <person name="Tunlid A."/>
            <person name="Henrissat B."/>
            <person name="Grigoriev I.V."/>
            <person name="Hibbett D.S."/>
            <person name="Martin F."/>
        </authorList>
    </citation>
    <scope>NUCLEOTIDE SEQUENCE [LARGE SCALE GENOMIC DNA]</scope>
    <source>
        <strain evidence="3">MUT 4182</strain>
    </source>
</reference>
<evidence type="ECO:0000313" key="2">
    <source>
        <dbReference type="EMBL" id="KIO23169.1"/>
    </source>
</evidence>
<proteinExistence type="predicted"/>
<dbReference type="STRING" id="1051891.A0A0C3QE17"/>
<dbReference type="Gene3D" id="3.40.30.10">
    <property type="entry name" value="Glutaredoxin"/>
    <property type="match status" value="1"/>
</dbReference>
<name>A0A0C3QE17_9AGAM</name>
<accession>A0A0C3QE17</accession>
<evidence type="ECO:0000313" key="3">
    <source>
        <dbReference type="Proteomes" id="UP000054248"/>
    </source>
</evidence>
<gene>
    <name evidence="2" type="ORF">M407DRAFT_244873</name>
</gene>
<dbReference type="SUPFAM" id="SSF52833">
    <property type="entry name" value="Thioredoxin-like"/>
    <property type="match status" value="1"/>
</dbReference>
<dbReference type="OrthoDB" id="412788at2759"/>
<dbReference type="Proteomes" id="UP000054248">
    <property type="component" value="Unassembled WGS sequence"/>
</dbReference>
<reference evidence="2 3" key="1">
    <citation type="submission" date="2014-04" db="EMBL/GenBank/DDBJ databases">
        <authorList>
            <consortium name="DOE Joint Genome Institute"/>
            <person name="Kuo A."/>
            <person name="Girlanda M."/>
            <person name="Perotto S."/>
            <person name="Kohler A."/>
            <person name="Nagy L.G."/>
            <person name="Floudas D."/>
            <person name="Copeland A."/>
            <person name="Barry K.W."/>
            <person name="Cichocki N."/>
            <person name="Veneault-Fourrey C."/>
            <person name="LaButti K."/>
            <person name="Lindquist E.A."/>
            <person name="Lipzen A."/>
            <person name="Lundell T."/>
            <person name="Morin E."/>
            <person name="Murat C."/>
            <person name="Sun H."/>
            <person name="Tunlid A."/>
            <person name="Henrissat B."/>
            <person name="Grigoriev I.V."/>
            <person name="Hibbett D.S."/>
            <person name="Martin F."/>
            <person name="Nordberg H.P."/>
            <person name="Cantor M.N."/>
            <person name="Hua S.X."/>
        </authorList>
    </citation>
    <scope>NUCLEOTIDE SEQUENCE [LARGE SCALE GENOMIC DNA]</scope>
    <source>
        <strain evidence="2 3">MUT 4182</strain>
    </source>
</reference>
<dbReference type="HOGENOM" id="CLU_063115_1_0_1"/>
<sequence length="285" mass="31705">MSSARKTLYVYDKASWPSAPWLAVFALGYEDMIDIEDVDLAAGANFDPEFLKINPKGTVPALVLPGEKTLFGTVDTLRYLIANAPQPVGKPSGTEFIKRVHDESIDAHSALFSARDEAELSVKRAGICGTFLSQREEALKKYRSLDRAGKYKELYDYRYDLEAPQRAIYFTFVSHPSIDSAKSAYFSASEKIWKAIREFILTDVPRYLPDGPGFIGGARPGEDDFHFIVWLARIVLLTGGAPDAEGVLTLKKELGGEEVPGKLVSFWRAWCETRAWKVVYGGGLH</sequence>